<dbReference type="Gene3D" id="3.40.50.1220">
    <property type="entry name" value="TPP-binding domain"/>
    <property type="match status" value="1"/>
</dbReference>
<name>A0A1U9NK40_9BACT</name>
<keyword evidence="6" id="KW-0378">Hydrolase</keyword>
<feature type="binding site" evidence="4">
    <location>
        <position position="153"/>
    </location>
    <ligand>
        <name>Zn(2+)</name>
        <dbReference type="ChEBI" id="CHEBI:29105"/>
    </ligand>
</feature>
<dbReference type="GO" id="GO:0046872">
    <property type="term" value="F:metal ion binding"/>
    <property type="evidence" value="ECO:0007669"/>
    <property type="project" value="UniProtKB-KW"/>
</dbReference>
<keyword evidence="2" id="KW-0808">Transferase</keyword>
<dbReference type="EMBL" id="CP019791">
    <property type="protein sequence ID" value="AQT68292.1"/>
    <property type="molecule type" value="Genomic_DNA"/>
</dbReference>
<dbReference type="Gene3D" id="3.30.1600.10">
    <property type="entry name" value="SIR2/SIRT2 'Small Domain"/>
    <property type="match status" value="1"/>
</dbReference>
<dbReference type="PANTHER" id="PTHR11085:SF4">
    <property type="entry name" value="NAD-DEPENDENT PROTEIN DEACYLASE"/>
    <property type="match status" value="1"/>
</dbReference>
<dbReference type="PROSITE" id="PS50305">
    <property type="entry name" value="SIRTUIN"/>
    <property type="match status" value="1"/>
</dbReference>
<feature type="active site" description="Proton acceptor" evidence="4">
    <location>
        <position position="121"/>
    </location>
</feature>
<sequence length="250" mass="27287">MDNAIEDARQLLDLLKKANRTVVLTGAGVSTASGIPDFRGPSGLYATVSQRVFEVDFLLSSPEEYYKIAYEYIHPLVDKEPNIAHRALAELEKAGLISAIITQNIDGLHQKAGSQDVIEFHGNVTTFRCVDCSRAFNRTRVDEMIVTDGVPMCQCGGLIRPDLVFFGDLIPEDAISRSQELATTCDVLLIMGTSLAVYPAASIPVLADQSGAKIVIVNKGPTELDHIADYRYEVGLEAFSQALMELIQPK</sequence>
<reference evidence="7" key="1">
    <citation type="submission" date="2017-02" db="EMBL/GenBank/DDBJ databases">
        <title>Comparative genomics and description of representatives of a novel lineage of planctomycetes thriving in anoxic sediments.</title>
        <authorList>
            <person name="Spring S."/>
            <person name="Bunk B."/>
            <person name="Sproer C."/>
        </authorList>
    </citation>
    <scope>NUCLEOTIDE SEQUENCE [LARGE SCALE GENOMIC DNA]</scope>
    <source>
        <strain evidence="7">ST-NAGAB-D1</strain>
    </source>
</reference>
<dbReference type="InterPro" id="IPR026591">
    <property type="entry name" value="Sirtuin_cat_small_dom_sf"/>
</dbReference>
<dbReference type="NCBIfam" id="NF001753">
    <property type="entry name" value="PRK00481.1-3"/>
    <property type="match status" value="1"/>
</dbReference>
<gene>
    <name evidence="6" type="primary">cobB</name>
    <name evidence="6" type="ORF">STSP2_01450</name>
</gene>
<dbReference type="STRING" id="1936003.STSP2_01450"/>
<dbReference type="Proteomes" id="UP000189674">
    <property type="component" value="Chromosome"/>
</dbReference>
<accession>A0A1U9NK40</accession>
<dbReference type="InterPro" id="IPR003000">
    <property type="entry name" value="Sirtuin"/>
</dbReference>
<dbReference type="GO" id="GO:0016787">
    <property type="term" value="F:hydrolase activity"/>
    <property type="evidence" value="ECO:0007669"/>
    <property type="project" value="UniProtKB-KW"/>
</dbReference>
<dbReference type="AlphaFoldDB" id="A0A1U9NK40"/>
<feature type="binding site" evidence="4">
    <location>
        <position position="132"/>
    </location>
    <ligand>
        <name>Zn(2+)</name>
        <dbReference type="ChEBI" id="CHEBI:29105"/>
    </ligand>
</feature>
<evidence type="ECO:0000256" key="3">
    <source>
        <dbReference type="ARBA" id="ARBA00023027"/>
    </source>
</evidence>
<keyword evidence="4" id="KW-0479">Metal-binding</keyword>
<evidence type="ECO:0000256" key="2">
    <source>
        <dbReference type="ARBA" id="ARBA00022679"/>
    </source>
</evidence>
<evidence type="ECO:0000313" key="7">
    <source>
        <dbReference type="Proteomes" id="UP000189674"/>
    </source>
</evidence>
<protein>
    <recommendedName>
        <fullName evidence="1">protein acetyllysine N-acetyltransferase</fullName>
        <ecNumber evidence="1">2.3.1.286</ecNumber>
    </recommendedName>
</protein>
<evidence type="ECO:0000313" key="6">
    <source>
        <dbReference type="EMBL" id="AQT68292.1"/>
    </source>
</evidence>
<dbReference type="PANTHER" id="PTHR11085">
    <property type="entry name" value="NAD-DEPENDENT PROTEIN DEACYLASE SIRTUIN-5, MITOCHONDRIAL-RELATED"/>
    <property type="match status" value="1"/>
</dbReference>
<dbReference type="GO" id="GO:0070403">
    <property type="term" value="F:NAD+ binding"/>
    <property type="evidence" value="ECO:0007669"/>
    <property type="project" value="InterPro"/>
</dbReference>
<evidence type="ECO:0000256" key="4">
    <source>
        <dbReference type="PROSITE-ProRule" id="PRU00236"/>
    </source>
</evidence>
<keyword evidence="7" id="KW-1185">Reference proteome</keyword>
<dbReference type="GO" id="GO:0017136">
    <property type="term" value="F:histone deacetylase activity, NAD-dependent"/>
    <property type="evidence" value="ECO:0007669"/>
    <property type="project" value="TreeGrafter"/>
</dbReference>
<evidence type="ECO:0000256" key="1">
    <source>
        <dbReference type="ARBA" id="ARBA00012928"/>
    </source>
</evidence>
<dbReference type="RefSeq" id="WP_146661160.1">
    <property type="nucleotide sequence ID" value="NZ_CP019791.1"/>
</dbReference>
<dbReference type="EC" id="2.3.1.286" evidence="1"/>
<dbReference type="InterPro" id="IPR050134">
    <property type="entry name" value="NAD-dep_sirtuin_deacylases"/>
</dbReference>
<dbReference type="InterPro" id="IPR026590">
    <property type="entry name" value="Ssirtuin_cat_dom"/>
</dbReference>
<feature type="domain" description="Deacetylase sirtuin-type" evidence="5">
    <location>
        <begin position="1"/>
        <end position="250"/>
    </location>
</feature>
<dbReference type="KEGG" id="alus:STSP2_01450"/>
<dbReference type="Pfam" id="PF02146">
    <property type="entry name" value="SIR2"/>
    <property type="match status" value="1"/>
</dbReference>
<organism evidence="6 7">
    <name type="scientific">Anaerohalosphaera lusitana</name>
    <dbReference type="NCBI Taxonomy" id="1936003"/>
    <lineage>
        <taxon>Bacteria</taxon>
        <taxon>Pseudomonadati</taxon>
        <taxon>Planctomycetota</taxon>
        <taxon>Phycisphaerae</taxon>
        <taxon>Sedimentisphaerales</taxon>
        <taxon>Anaerohalosphaeraceae</taxon>
        <taxon>Anaerohalosphaera</taxon>
    </lineage>
</organism>
<dbReference type="InterPro" id="IPR029035">
    <property type="entry name" value="DHS-like_NAD/FAD-binding_dom"/>
</dbReference>
<proteinExistence type="predicted"/>
<evidence type="ECO:0000259" key="5">
    <source>
        <dbReference type="PROSITE" id="PS50305"/>
    </source>
</evidence>
<dbReference type="OrthoDB" id="9800582at2"/>
<keyword evidence="3" id="KW-0520">NAD</keyword>
<feature type="binding site" evidence="4">
    <location>
        <position position="129"/>
    </location>
    <ligand>
        <name>Zn(2+)</name>
        <dbReference type="ChEBI" id="CHEBI:29105"/>
    </ligand>
</feature>
<dbReference type="SUPFAM" id="SSF52467">
    <property type="entry name" value="DHS-like NAD/FAD-binding domain"/>
    <property type="match status" value="1"/>
</dbReference>
<keyword evidence="4" id="KW-0862">Zinc</keyword>
<feature type="binding site" evidence="4">
    <location>
        <position position="155"/>
    </location>
    <ligand>
        <name>Zn(2+)</name>
        <dbReference type="ChEBI" id="CHEBI:29105"/>
    </ligand>
</feature>